<feature type="region of interest" description="Disordered" evidence="1">
    <location>
        <begin position="1"/>
        <end position="38"/>
    </location>
</feature>
<name>A0A8J3J3R0_9ACTN</name>
<evidence type="ECO:0000313" key="2">
    <source>
        <dbReference type="EMBL" id="GID15266.1"/>
    </source>
</evidence>
<sequence>MPGARDDRGGETHQRSGRVGAPLSYGLTRGRRDAHSSVRKAPPVYFRVPTPAVVVPTLPHLTARTIHRPEPLRTKQIRS</sequence>
<gene>
    <name evidence="2" type="ORF">Aru02nite_61550</name>
</gene>
<comment type="caution">
    <text evidence="2">The sequence shown here is derived from an EMBL/GenBank/DDBJ whole genome shotgun (WGS) entry which is preliminary data.</text>
</comment>
<accession>A0A8J3J3R0</accession>
<keyword evidence="3" id="KW-1185">Reference proteome</keyword>
<reference evidence="2" key="1">
    <citation type="submission" date="2021-01" db="EMBL/GenBank/DDBJ databases">
        <title>Whole genome shotgun sequence of Actinocatenispora rupis NBRC 107355.</title>
        <authorList>
            <person name="Komaki H."/>
            <person name="Tamura T."/>
        </authorList>
    </citation>
    <scope>NUCLEOTIDE SEQUENCE</scope>
    <source>
        <strain evidence="2">NBRC 107355</strain>
    </source>
</reference>
<evidence type="ECO:0000313" key="3">
    <source>
        <dbReference type="Proteomes" id="UP000612808"/>
    </source>
</evidence>
<dbReference type="Proteomes" id="UP000612808">
    <property type="component" value="Unassembled WGS sequence"/>
</dbReference>
<feature type="compositionally biased region" description="Basic and acidic residues" evidence="1">
    <location>
        <begin position="1"/>
        <end position="14"/>
    </location>
</feature>
<dbReference type="AlphaFoldDB" id="A0A8J3J3R0"/>
<protein>
    <submittedName>
        <fullName evidence="2">Uncharacterized protein</fullName>
    </submittedName>
</protein>
<organism evidence="2 3">
    <name type="scientific">Actinocatenispora rupis</name>
    <dbReference type="NCBI Taxonomy" id="519421"/>
    <lineage>
        <taxon>Bacteria</taxon>
        <taxon>Bacillati</taxon>
        <taxon>Actinomycetota</taxon>
        <taxon>Actinomycetes</taxon>
        <taxon>Micromonosporales</taxon>
        <taxon>Micromonosporaceae</taxon>
        <taxon>Actinocatenispora</taxon>
    </lineage>
</organism>
<evidence type="ECO:0000256" key="1">
    <source>
        <dbReference type="SAM" id="MobiDB-lite"/>
    </source>
</evidence>
<proteinExistence type="predicted"/>
<dbReference type="EMBL" id="BOMB01000040">
    <property type="protein sequence ID" value="GID15266.1"/>
    <property type="molecule type" value="Genomic_DNA"/>
</dbReference>